<protein>
    <submittedName>
        <fullName evidence="1">Uncharacterized protein</fullName>
    </submittedName>
</protein>
<evidence type="ECO:0000313" key="2">
    <source>
        <dbReference type="Proteomes" id="UP000078225"/>
    </source>
</evidence>
<evidence type="ECO:0000313" key="1">
    <source>
        <dbReference type="EMBL" id="OAT78202.1"/>
    </source>
</evidence>
<gene>
    <name evidence="1" type="ORF">A9B99_00205</name>
</gene>
<keyword evidence="2" id="KW-1185">Reference proteome</keyword>
<dbReference type="AlphaFoldDB" id="A0A1B7L759"/>
<sequence>MAVIPVSLKVKNSLALNPACYGRWILALCITPRADTPSCRDSQLSTAGHYFAFSLCSMANNTHGIAGIRAGLPGLPTGATQESIVTSLAQRMGAGYSR</sequence>
<reference evidence="2" key="1">
    <citation type="submission" date="2016-05" db="EMBL/GenBank/DDBJ databases">
        <authorList>
            <person name="Behera P."/>
            <person name="Vaishampayan P."/>
            <person name="Singh N."/>
            <person name="Raina V."/>
            <person name="Suar M."/>
            <person name="Pattnaik A."/>
            <person name="Rastogi G."/>
        </authorList>
    </citation>
    <scope>NUCLEOTIDE SEQUENCE [LARGE SCALE GENOMIC DNA]</scope>
    <source>
        <strain evidence="2">MP23</strain>
    </source>
</reference>
<proteinExistence type="predicted"/>
<organism evidence="1 2">
    <name type="scientific">Mangrovibacter phragmitis</name>
    <dbReference type="NCBI Taxonomy" id="1691903"/>
    <lineage>
        <taxon>Bacteria</taxon>
        <taxon>Pseudomonadati</taxon>
        <taxon>Pseudomonadota</taxon>
        <taxon>Gammaproteobacteria</taxon>
        <taxon>Enterobacterales</taxon>
        <taxon>Enterobacteriaceae</taxon>
        <taxon>Mangrovibacter</taxon>
    </lineage>
</organism>
<dbReference type="STRING" id="1691903.A9B99_00205"/>
<dbReference type="EMBL" id="LYRP01000001">
    <property type="protein sequence ID" value="OAT78202.1"/>
    <property type="molecule type" value="Genomic_DNA"/>
</dbReference>
<comment type="caution">
    <text evidence="1">The sequence shown here is derived from an EMBL/GenBank/DDBJ whole genome shotgun (WGS) entry which is preliminary data.</text>
</comment>
<accession>A0A1B7L759</accession>
<dbReference type="Proteomes" id="UP000078225">
    <property type="component" value="Unassembled WGS sequence"/>
</dbReference>
<name>A0A1B7L759_9ENTR</name>